<feature type="domain" description="Helicase ATP-binding" evidence="3">
    <location>
        <begin position="280"/>
        <end position="513"/>
    </location>
</feature>
<dbReference type="PANTHER" id="PTHR42927:SF1">
    <property type="entry name" value="HELICASE SUPERFAMILY 1 AND 2 DOMAIN-CONTAINING PROTEIN"/>
    <property type="match status" value="1"/>
</dbReference>
<dbReference type="InterPro" id="IPR014001">
    <property type="entry name" value="Helicase_ATP-bd"/>
</dbReference>
<dbReference type="InterPro" id="IPR027417">
    <property type="entry name" value="P-loop_NTPase"/>
</dbReference>
<dbReference type="SMART" id="SM00487">
    <property type="entry name" value="DEXDc"/>
    <property type="match status" value="1"/>
</dbReference>
<sequence length="1075" mass="119086">MSDLHHEKHLETYIVSKLQAQGWLVGTSAGYDQDRALYPEDLEAWLKNSQKAKWDRLEATNSANTMKKVMNRLEDALEKHGTMHVLRRGFDIAGAGHLDISEAAPEDKRNASILARYAANRLRVVPQLRYHPGRELAIDLAMFLNGLPLATVELKTDFTQSVEHAKEQYRTDRLPVDPVSKRKHPLLTFKRGAVVHFAMSDSEIWMTTKLAGEGTFFLPFNKGFEGHGGNPPGENGEYPVSYFWEDICRPDAFLRIFHNFVYVEKKNVVDLKGNWSVKETLIFPRFHQLDAVNKMISDAKEKGPGQSYLCEHSAGSGKTSTIAWTAHDLVKLRQDDGTPVFDAAIIVTDRNVLDGQLQDAVQQIDHQAGLIAAIDREGTSKTKSEQLTEAMLKGTPIIVVTIQTFPFAMEAILTEGSLQNKNFAVIIDEAHTSQTGNTASKLQATLALSSKTDMADMTIEEILLEVQKARKRPENVSHFAFTATPKHSTMMLFGRPEDPTRPAADDNLPVSFHKYEMRQAIDEGFIMDVLQGYVPYKTAFNLGQDMVEEERVDGKAAKRALAKWMALHPTNVTQKVQFIMEHFSANVAHLLEGKAKAMVVTSSRAAAVRYKLAIDAFIEQNPSYQGIRALVAFSSKITGREAMHPSDEMLQNDLFMVDEDAEFTESNMNPGLGGQDLRIAFDRPEYRVMLVANKFQTGFDQPKLVAMYIDKKIANAVEIVQTLSRLNRNFPGKENVFIIDFINDPETIEAAFQQYDSGAKIEQVQDLDVIYDMKDQLDEQGIYDLSHVEAFSIARYQTAAAFAAKSDTEHRAMYAATQAPTDTYNARLKDLRKVAQDAEDAFEAAEASGNEEAKKKADHDRRKAAEAIGQMTEFKAGLARFSRTYAYIAQLIDLGDPDLENFAAFAKLLANRLDGVPLQNVDLMGITLTGYDIKELDPTGKAPEPAEPLAPVGPGGSPQPGGLPVYIREIIEKLNGIFGEATPLNDQINFVNQIASITRENGNVMAQVEKNTKEQAMKGNLPGAVEAAVARAMSSHAALATMLLKTDKQGLGLLNAVVYDMLKSGGHIDLEGPGA</sequence>
<proteinExistence type="predicted"/>
<evidence type="ECO:0000313" key="5">
    <source>
        <dbReference type="Proteomes" id="UP000193963"/>
    </source>
</evidence>
<evidence type="ECO:0000256" key="1">
    <source>
        <dbReference type="SAM" id="Coils"/>
    </source>
</evidence>
<dbReference type="OrthoDB" id="9758243at2"/>
<dbReference type="Pfam" id="PF22679">
    <property type="entry name" value="T1R_D3-like"/>
    <property type="match status" value="1"/>
</dbReference>
<dbReference type="PANTHER" id="PTHR42927">
    <property type="entry name" value="HELICASE SUPERFAMILY 1 AND 2 DOMAIN-CONTAINING PROTEIN"/>
    <property type="match status" value="1"/>
</dbReference>
<dbReference type="InterPro" id="IPR040980">
    <property type="entry name" value="SWI2_SNF2"/>
</dbReference>
<dbReference type="EMBL" id="FWFN01000001">
    <property type="protein sequence ID" value="SLN19765.1"/>
    <property type="molecule type" value="Genomic_DNA"/>
</dbReference>
<dbReference type="Pfam" id="PF04313">
    <property type="entry name" value="HSDR_N"/>
    <property type="match status" value="1"/>
</dbReference>
<keyword evidence="5" id="KW-1185">Reference proteome</keyword>
<dbReference type="Pfam" id="PF18766">
    <property type="entry name" value="SWI2_SNF2"/>
    <property type="match status" value="1"/>
</dbReference>
<dbReference type="EC" id="3.1.21.3" evidence="4"/>
<reference evidence="4 5" key="1">
    <citation type="submission" date="2017-03" db="EMBL/GenBank/DDBJ databases">
        <authorList>
            <person name="Afonso C.L."/>
            <person name="Miller P.J."/>
            <person name="Scott M.A."/>
            <person name="Spackman E."/>
            <person name="Goraichik I."/>
            <person name="Dimitrov K.M."/>
            <person name="Suarez D.L."/>
            <person name="Swayne D.E."/>
        </authorList>
    </citation>
    <scope>NUCLEOTIDE SEQUENCE [LARGE SCALE GENOMIC DNA]</scope>
    <source>
        <strain evidence="4 5">CECT 7751</strain>
    </source>
</reference>
<dbReference type="InterPro" id="IPR007409">
    <property type="entry name" value="Restrct_endonuc_type1_HsdR_N"/>
</dbReference>
<dbReference type="SUPFAM" id="SSF52540">
    <property type="entry name" value="P-loop containing nucleoside triphosphate hydrolases"/>
    <property type="match status" value="1"/>
</dbReference>
<dbReference type="AlphaFoldDB" id="A0A1X6YFT9"/>
<gene>
    <name evidence="4" type="primary">hsdR_1</name>
    <name evidence="4" type="ORF">PSM7751_00635</name>
</gene>
<evidence type="ECO:0000256" key="2">
    <source>
        <dbReference type="SAM" id="MobiDB-lite"/>
    </source>
</evidence>
<keyword evidence="1" id="KW-0175">Coiled coil</keyword>
<protein>
    <submittedName>
        <fullName evidence="4">Type I restriction enzyme EcoR124II R protein</fullName>
        <ecNumber evidence="4">3.1.21.3</ecNumber>
    </submittedName>
</protein>
<evidence type="ECO:0000313" key="4">
    <source>
        <dbReference type="EMBL" id="SLN19765.1"/>
    </source>
</evidence>
<organism evidence="4 5">
    <name type="scientific">Pseudooceanicola marinus</name>
    <dbReference type="NCBI Taxonomy" id="396013"/>
    <lineage>
        <taxon>Bacteria</taxon>
        <taxon>Pseudomonadati</taxon>
        <taxon>Pseudomonadota</taxon>
        <taxon>Alphaproteobacteria</taxon>
        <taxon>Rhodobacterales</taxon>
        <taxon>Paracoccaceae</taxon>
        <taxon>Pseudooceanicola</taxon>
    </lineage>
</organism>
<dbReference type="GO" id="GO:0003677">
    <property type="term" value="F:DNA binding"/>
    <property type="evidence" value="ECO:0007669"/>
    <property type="project" value="UniProtKB-KW"/>
</dbReference>
<dbReference type="Proteomes" id="UP000193963">
    <property type="component" value="Unassembled WGS sequence"/>
</dbReference>
<dbReference type="GO" id="GO:0009035">
    <property type="term" value="F:type I site-specific deoxyribonuclease activity"/>
    <property type="evidence" value="ECO:0007669"/>
    <property type="project" value="UniProtKB-EC"/>
</dbReference>
<evidence type="ECO:0000259" key="3">
    <source>
        <dbReference type="SMART" id="SM00487"/>
    </source>
</evidence>
<dbReference type="Gene3D" id="3.40.50.300">
    <property type="entry name" value="P-loop containing nucleotide triphosphate hydrolases"/>
    <property type="match status" value="2"/>
</dbReference>
<name>A0A1X6YFT9_9RHOB</name>
<dbReference type="RefSeq" id="WP_085886509.1">
    <property type="nucleotide sequence ID" value="NZ_FWFN01000001.1"/>
</dbReference>
<feature type="region of interest" description="Disordered" evidence="2">
    <location>
        <begin position="938"/>
        <end position="958"/>
    </location>
</feature>
<dbReference type="GO" id="GO:0005524">
    <property type="term" value="F:ATP binding"/>
    <property type="evidence" value="ECO:0007669"/>
    <property type="project" value="UniProtKB-KW"/>
</dbReference>
<dbReference type="InterPro" id="IPR055180">
    <property type="entry name" value="HsdR_RecA-like_helicase_dom_2"/>
</dbReference>
<keyword evidence="4" id="KW-0378">Hydrolase</keyword>
<dbReference type="Gene3D" id="3.90.1570.50">
    <property type="match status" value="1"/>
</dbReference>
<feature type="coiled-coil region" evidence="1">
    <location>
        <begin position="821"/>
        <end position="848"/>
    </location>
</feature>
<dbReference type="GO" id="GO:0009307">
    <property type="term" value="P:DNA restriction-modification system"/>
    <property type="evidence" value="ECO:0007669"/>
    <property type="project" value="UniProtKB-KW"/>
</dbReference>
<accession>A0A1X6YFT9</accession>